<dbReference type="PANTHER" id="PTHR46401:SF2">
    <property type="entry name" value="GLYCOSYLTRANSFERASE WBBK-RELATED"/>
    <property type="match status" value="1"/>
</dbReference>
<reference evidence="3" key="1">
    <citation type="submission" date="2016-11" db="EMBL/GenBank/DDBJ databases">
        <authorList>
            <person name="Varghese N."/>
            <person name="Submissions S."/>
        </authorList>
    </citation>
    <scope>NUCLEOTIDE SEQUENCE [LARGE SCALE GENOMIC DNA]</scope>
    <source>
        <strain evidence="3">DSM 19858</strain>
    </source>
</reference>
<dbReference type="STRING" id="192903.SAMN04488513_103297"/>
<dbReference type="AlphaFoldDB" id="A0A1M6I296"/>
<evidence type="ECO:0000313" key="3">
    <source>
        <dbReference type="Proteomes" id="UP000184543"/>
    </source>
</evidence>
<dbReference type="SUPFAM" id="SSF53756">
    <property type="entry name" value="UDP-Glycosyltransferase/glycogen phosphorylase"/>
    <property type="match status" value="1"/>
</dbReference>
<proteinExistence type="predicted"/>
<keyword evidence="3" id="KW-1185">Reference proteome</keyword>
<dbReference type="GO" id="GO:0009103">
    <property type="term" value="P:lipopolysaccharide biosynthetic process"/>
    <property type="evidence" value="ECO:0007669"/>
    <property type="project" value="TreeGrafter"/>
</dbReference>
<protein>
    <submittedName>
        <fullName evidence="2">Glycosyltransferase involved in cell wall bisynthesis</fullName>
    </submittedName>
</protein>
<keyword evidence="1 2" id="KW-0808">Transferase</keyword>
<dbReference type="Gene3D" id="3.40.50.2000">
    <property type="entry name" value="Glycogen Phosphorylase B"/>
    <property type="match status" value="1"/>
</dbReference>
<evidence type="ECO:0000313" key="2">
    <source>
        <dbReference type="EMBL" id="SHJ28576.1"/>
    </source>
</evidence>
<sequence length="428" mass="47733">MGISPYKRPAYLNQKPMKLAIVTAYPPSKVTLTEYGYYLVKHFRLQEEISEIVLMTDRTEAPKDLSFNEKGCTITVEECWDFNSYGNILDVNKAIGKHKPDAVLFNLQFLKFGDKKIPAALGLLLPYLTKRKGIPTISLLHNILEKVDLENAGFTDNKLLQYAYNFIGTNLTRFILASDIVAVTISKYVSTLEKKYGAKNIALIPHGSFETPPRPDFKLPDGPKQVMAFGKFGTYKKVEVLIEAVEVIRSRTQENIEIVIAGTDSPNTPGYLDEMKDRYSHVEQIRFTGYVAEEDVPVIFGESTVVVFPYTSTTGSSGVLHQAGSYGKAVALPDLGDLSILVQEEGYRGEFFLPEDKESLADAIQMILMDDAYRTELAEANYKAACSLPMGAITKMYIDYFKAIQVQKSKGQVIDVNAMQLGPSRVAH</sequence>
<dbReference type="EMBL" id="FQYU01000003">
    <property type="protein sequence ID" value="SHJ28576.1"/>
    <property type="molecule type" value="Genomic_DNA"/>
</dbReference>
<gene>
    <name evidence="2" type="ORF">SAMN04488513_103297</name>
</gene>
<evidence type="ECO:0000256" key="1">
    <source>
        <dbReference type="ARBA" id="ARBA00022679"/>
    </source>
</evidence>
<accession>A0A1M6I296</accession>
<organism evidence="2 3">
    <name type="scientific">Pseudozobellia thermophila</name>
    <dbReference type="NCBI Taxonomy" id="192903"/>
    <lineage>
        <taxon>Bacteria</taxon>
        <taxon>Pseudomonadati</taxon>
        <taxon>Bacteroidota</taxon>
        <taxon>Flavobacteriia</taxon>
        <taxon>Flavobacteriales</taxon>
        <taxon>Flavobacteriaceae</taxon>
        <taxon>Pseudozobellia</taxon>
    </lineage>
</organism>
<dbReference type="Proteomes" id="UP000184543">
    <property type="component" value="Unassembled WGS sequence"/>
</dbReference>
<dbReference type="PANTHER" id="PTHR46401">
    <property type="entry name" value="GLYCOSYLTRANSFERASE WBBK-RELATED"/>
    <property type="match status" value="1"/>
</dbReference>
<dbReference type="GO" id="GO:0016757">
    <property type="term" value="F:glycosyltransferase activity"/>
    <property type="evidence" value="ECO:0007669"/>
    <property type="project" value="TreeGrafter"/>
</dbReference>
<dbReference type="Pfam" id="PF13692">
    <property type="entry name" value="Glyco_trans_1_4"/>
    <property type="match status" value="1"/>
</dbReference>
<name>A0A1M6I296_9FLAO</name>